<protein>
    <submittedName>
        <fullName evidence="1">Uncharacterized protein</fullName>
    </submittedName>
</protein>
<dbReference type="EMBL" id="KZ824564">
    <property type="protein sequence ID" value="RAK85589.1"/>
    <property type="molecule type" value="Genomic_DNA"/>
</dbReference>
<reference evidence="1" key="1">
    <citation type="submission" date="2018-02" db="EMBL/GenBank/DDBJ databases">
        <title>The genomes of Aspergillus section Nigri reveals drivers in fungal speciation.</title>
        <authorList>
            <consortium name="DOE Joint Genome Institute"/>
            <person name="Vesth T.C."/>
            <person name="Nybo J."/>
            <person name="Theobald S."/>
            <person name="Brandl J."/>
            <person name="Frisvad J.C."/>
            <person name="Nielsen K.F."/>
            <person name="Lyhne E.K."/>
            <person name="Kogle M.E."/>
            <person name="Kuo A."/>
            <person name="Riley R."/>
            <person name="Clum A."/>
            <person name="Nolan M."/>
            <person name="Lipzen A."/>
            <person name="Salamov A."/>
            <person name="Henrissat B."/>
            <person name="Wiebenga A."/>
            <person name="De vries R.P."/>
            <person name="Grigoriev I.V."/>
            <person name="Mortensen U.H."/>
            <person name="Andersen M.R."/>
            <person name="Baker S.E."/>
        </authorList>
    </citation>
    <scope>NUCLEOTIDE SEQUENCE</scope>
    <source>
        <strain evidence="1">CBS 115574</strain>
    </source>
</reference>
<proteinExistence type="predicted"/>
<organism evidence="1 2">
    <name type="scientific">Aspergillus costaricaensis CBS 115574</name>
    <dbReference type="NCBI Taxonomy" id="1448317"/>
    <lineage>
        <taxon>Eukaryota</taxon>
        <taxon>Fungi</taxon>
        <taxon>Dikarya</taxon>
        <taxon>Ascomycota</taxon>
        <taxon>Pezizomycotina</taxon>
        <taxon>Eurotiomycetes</taxon>
        <taxon>Eurotiomycetidae</taxon>
        <taxon>Eurotiales</taxon>
        <taxon>Aspergillaceae</taxon>
        <taxon>Aspergillus</taxon>
        <taxon>Aspergillus subgen. Circumdati</taxon>
    </lineage>
</organism>
<name>A0ACD1I4V0_9EURO</name>
<accession>A0ACD1I4V0</accession>
<dbReference type="Proteomes" id="UP000249748">
    <property type="component" value="Unassembled WGS sequence"/>
</dbReference>
<evidence type="ECO:0000313" key="1">
    <source>
        <dbReference type="EMBL" id="RAK85589.1"/>
    </source>
</evidence>
<evidence type="ECO:0000313" key="2">
    <source>
        <dbReference type="Proteomes" id="UP000249748"/>
    </source>
</evidence>
<sequence length="144" mass="16618">MAIAHIVQNRTGRTLWNGQVEEHKRRQVPAAHSIYNSILHPNLQATSLQFPATMPQDLKNAHYSYDYLHGLREKYEKSAQDFCRGMTFEDALAHVKSAGRTDFTREQLEAFDTNHDGSINFAEYMELMLNNDKELAFRNAKFIA</sequence>
<gene>
    <name evidence="1" type="ORF">BO79DRAFT_289668</name>
</gene>
<keyword evidence="2" id="KW-1185">Reference proteome</keyword>